<keyword evidence="3" id="KW-1185">Reference proteome</keyword>
<evidence type="ECO:0000259" key="1">
    <source>
        <dbReference type="Pfam" id="PF13966"/>
    </source>
</evidence>
<proteinExistence type="predicted"/>
<dbReference type="Pfam" id="PF13966">
    <property type="entry name" value="zf-RVT"/>
    <property type="match status" value="1"/>
</dbReference>
<dbReference type="Proteomes" id="UP000593572">
    <property type="component" value="Unassembled WGS sequence"/>
</dbReference>
<dbReference type="InterPro" id="IPR026960">
    <property type="entry name" value="RVT-Znf"/>
</dbReference>
<evidence type="ECO:0000313" key="3">
    <source>
        <dbReference type="Proteomes" id="UP000593572"/>
    </source>
</evidence>
<gene>
    <name evidence="2" type="ORF">Golob_011020</name>
</gene>
<feature type="non-terminal residue" evidence="2">
    <location>
        <position position="231"/>
    </location>
</feature>
<dbReference type="EMBL" id="JABEZX010000009">
    <property type="protein sequence ID" value="MBA0566177.1"/>
    <property type="molecule type" value="Genomic_DNA"/>
</dbReference>
<protein>
    <recommendedName>
        <fullName evidence="1">Reverse transcriptase zinc-binding domain-containing protein</fullName>
    </recommendedName>
</protein>
<comment type="caution">
    <text evidence="2">The sequence shown here is derived from an EMBL/GenBank/DDBJ whole genome shotgun (WGS) entry which is preliminary data.</text>
</comment>
<sequence length="231" mass="26184">SLYAAKQLVGNGFWWCVGDGASIQVPIEGLEELYVKMLMTEDGTGWDRSFVEGVLSPHDVAHNLLSLHVAGPWDQFWAYSLPPKTKDFCWRCLRNFLPTKKRLIERGVNMSVAYACRGEEESLDHVLLGCSFSKSDSSRQDWVLSIMWSLWYHRNLLCWKGTFSTPYHVVNIATSFLLNWCDAMKGYDLLIVQVTRSSLGVSIDGRSLVWKGKFVKAMSGHIDSSLAPRLE</sequence>
<accession>A0A7J8MN68</accession>
<feature type="domain" description="Reverse transcriptase zinc-binding" evidence="1">
    <location>
        <begin position="72"/>
        <end position="134"/>
    </location>
</feature>
<organism evidence="2 3">
    <name type="scientific">Gossypium lobatum</name>
    <dbReference type="NCBI Taxonomy" id="34289"/>
    <lineage>
        <taxon>Eukaryota</taxon>
        <taxon>Viridiplantae</taxon>
        <taxon>Streptophyta</taxon>
        <taxon>Embryophyta</taxon>
        <taxon>Tracheophyta</taxon>
        <taxon>Spermatophyta</taxon>
        <taxon>Magnoliopsida</taxon>
        <taxon>eudicotyledons</taxon>
        <taxon>Gunneridae</taxon>
        <taxon>Pentapetalae</taxon>
        <taxon>rosids</taxon>
        <taxon>malvids</taxon>
        <taxon>Malvales</taxon>
        <taxon>Malvaceae</taxon>
        <taxon>Malvoideae</taxon>
        <taxon>Gossypium</taxon>
    </lineage>
</organism>
<evidence type="ECO:0000313" key="2">
    <source>
        <dbReference type="EMBL" id="MBA0566177.1"/>
    </source>
</evidence>
<reference evidence="2 3" key="1">
    <citation type="journal article" date="2019" name="Genome Biol. Evol.">
        <title>Insights into the evolution of the New World diploid cottons (Gossypium, subgenus Houzingenia) based on genome sequencing.</title>
        <authorList>
            <person name="Grover C.E."/>
            <person name="Arick M.A. 2nd"/>
            <person name="Thrash A."/>
            <person name="Conover J.L."/>
            <person name="Sanders W.S."/>
            <person name="Peterson D.G."/>
            <person name="Frelichowski J.E."/>
            <person name="Scheffler J.A."/>
            <person name="Scheffler B.E."/>
            <person name="Wendel J.F."/>
        </authorList>
    </citation>
    <scope>NUCLEOTIDE SEQUENCE [LARGE SCALE GENOMIC DNA]</scope>
    <source>
        <strain evidence="2">157</strain>
        <tissue evidence="2">Leaf</tissue>
    </source>
</reference>
<dbReference type="AlphaFoldDB" id="A0A7J8MN68"/>
<feature type="non-terminal residue" evidence="2">
    <location>
        <position position="1"/>
    </location>
</feature>
<name>A0A7J8MN68_9ROSI</name>